<comment type="caution">
    <text evidence="2">The sequence shown here is derived from an EMBL/GenBank/DDBJ whole genome shotgun (WGS) entry which is preliminary data.</text>
</comment>
<dbReference type="InterPro" id="IPR016163">
    <property type="entry name" value="Ald_DH_C"/>
</dbReference>
<keyword evidence="3" id="KW-1185">Reference proteome</keyword>
<dbReference type="InterPro" id="IPR016161">
    <property type="entry name" value="Ald_DH/histidinol_DH"/>
</dbReference>
<organism evidence="2 3">
    <name type="scientific">Didymella rabiei</name>
    <name type="common">Chickpea ascochyta blight fungus</name>
    <name type="synonym">Mycosphaerella rabiei</name>
    <dbReference type="NCBI Taxonomy" id="5454"/>
    <lineage>
        <taxon>Eukaryota</taxon>
        <taxon>Fungi</taxon>
        <taxon>Dikarya</taxon>
        <taxon>Ascomycota</taxon>
        <taxon>Pezizomycotina</taxon>
        <taxon>Dothideomycetes</taxon>
        <taxon>Pleosporomycetidae</taxon>
        <taxon>Pleosporales</taxon>
        <taxon>Pleosporineae</taxon>
        <taxon>Didymellaceae</taxon>
        <taxon>Ascochyta</taxon>
    </lineage>
</organism>
<dbReference type="Gene3D" id="3.40.605.10">
    <property type="entry name" value="Aldehyde Dehydrogenase, Chain A, domain 1"/>
    <property type="match status" value="1"/>
</dbReference>
<dbReference type="EMBL" id="JYNV01000290">
    <property type="protein sequence ID" value="KZM19822.1"/>
    <property type="molecule type" value="Genomic_DNA"/>
</dbReference>
<name>A0A162Y4U9_DIDRA</name>
<evidence type="ECO:0000313" key="2">
    <source>
        <dbReference type="EMBL" id="KZM19822.1"/>
    </source>
</evidence>
<gene>
    <name evidence="2" type="ORF">ST47_g9309</name>
</gene>
<dbReference type="AlphaFoldDB" id="A0A162Y4U9"/>
<protein>
    <submittedName>
        <fullName evidence="2">Oxidoreductase</fullName>
    </submittedName>
</protein>
<dbReference type="SUPFAM" id="SSF53720">
    <property type="entry name" value="ALDH-like"/>
    <property type="match status" value="1"/>
</dbReference>
<dbReference type="InterPro" id="IPR016162">
    <property type="entry name" value="Ald_DH_N"/>
</dbReference>
<reference evidence="2 3" key="1">
    <citation type="journal article" date="2016" name="Sci. Rep.">
        <title>Draft genome sequencing and secretome analysis of fungal phytopathogen Ascochyta rabiei provides insight into the necrotrophic effector repertoire.</title>
        <authorList>
            <person name="Verma S."/>
            <person name="Gazara R.K."/>
            <person name="Nizam S."/>
            <person name="Parween S."/>
            <person name="Chattopadhyay D."/>
            <person name="Verma P.K."/>
        </authorList>
    </citation>
    <scope>NUCLEOTIDE SEQUENCE [LARGE SCALE GENOMIC DNA]</scope>
    <source>
        <strain evidence="2 3">ArDII</strain>
    </source>
</reference>
<dbReference type="Pfam" id="PF00171">
    <property type="entry name" value="Aldedh"/>
    <property type="match status" value="1"/>
</dbReference>
<dbReference type="Proteomes" id="UP000076837">
    <property type="component" value="Unassembled WGS sequence"/>
</dbReference>
<accession>A0A162Y4U9</accession>
<evidence type="ECO:0000313" key="3">
    <source>
        <dbReference type="Proteomes" id="UP000076837"/>
    </source>
</evidence>
<dbReference type="Gene3D" id="3.40.309.10">
    <property type="entry name" value="Aldehyde Dehydrogenase, Chain A, domain 2"/>
    <property type="match status" value="1"/>
</dbReference>
<dbReference type="PANTHER" id="PTHR43111:SF1">
    <property type="entry name" value="ALDEHYDE DEHYDROGENASE B-RELATED"/>
    <property type="match status" value="1"/>
</dbReference>
<dbReference type="PANTHER" id="PTHR43111">
    <property type="entry name" value="ALDEHYDE DEHYDROGENASE B-RELATED"/>
    <property type="match status" value="1"/>
</dbReference>
<dbReference type="GO" id="GO:0016620">
    <property type="term" value="F:oxidoreductase activity, acting on the aldehyde or oxo group of donors, NAD or NADP as acceptor"/>
    <property type="evidence" value="ECO:0007669"/>
    <property type="project" value="InterPro"/>
</dbReference>
<dbReference type="OrthoDB" id="5596991at2759"/>
<sequence>MADSTLAALQATALAARCHNSFFRQKQLKALHDALRNDSNTIKDAIKSDTQVSDNEATTEVALALDLVKEHHNSIKPAKELEEEYRVANGKDALDRADPWGVVYIEPQQNHTPFYSAIAALSAAIVAGNCVALKLENNLRALPPLLRSLLSQALEPDTFATISSAPSQDALSTTFQVLQETRVKQPTHMQLVATQTKVIAIVDRTADLVAAAEHLVAARFAFGGSSPYAPDLVFVNEFVKKDLLELVLKYAIPYLASSGDAAINGSAKSPTLGGQKKESKTAEVLKSLGSSKSWRSNVVTHGSNGAIVDLSNLSSLPPKANQPIFAVSAITSLEHAISLIEEDDESSTGLLAGYYFGAPAAGKYLSQFIKADVSLVNHIPYRLLLGPAAPSYHTVDIDARYTKAHFTRTSPVIIVPTASHSTLANVLSGKESRKVAAQALSKATQEIKEKKRAEWIAIGFFEQGILIGLGFYGIPLLVCLGTGLFFGIRAGLTRLSLI</sequence>
<proteinExistence type="predicted"/>
<feature type="domain" description="Aldehyde dehydrogenase" evidence="1">
    <location>
        <begin position="24"/>
        <end position="153"/>
    </location>
</feature>
<evidence type="ECO:0000259" key="1">
    <source>
        <dbReference type="Pfam" id="PF00171"/>
    </source>
</evidence>
<dbReference type="InterPro" id="IPR015590">
    <property type="entry name" value="Aldehyde_DH_dom"/>
</dbReference>
<dbReference type="STRING" id="5454.A0A162Y4U9"/>